<protein>
    <submittedName>
        <fullName evidence="2">Uncharacterized protein</fullName>
    </submittedName>
</protein>
<organism evidence="2 3">
    <name type="scientific">Hallella seregens ATCC 51272</name>
    <dbReference type="NCBI Taxonomy" id="1336250"/>
    <lineage>
        <taxon>Bacteria</taxon>
        <taxon>Pseudomonadati</taxon>
        <taxon>Bacteroidota</taxon>
        <taxon>Bacteroidia</taxon>
        <taxon>Bacteroidales</taxon>
        <taxon>Prevotellaceae</taxon>
        <taxon>Hallella</taxon>
    </lineage>
</organism>
<keyword evidence="1" id="KW-0472">Membrane</keyword>
<accession>A0ABV5ZMY5</accession>
<dbReference type="EMBL" id="JBHLZF010000002">
    <property type="protein sequence ID" value="MFB9898735.1"/>
    <property type="molecule type" value="Genomic_DNA"/>
</dbReference>
<keyword evidence="1" id="KW-0812">Transmembrane</keyword>
<evidence type="ECO:0000256" key="1">
    <source>
        <dbReference type="SAM" id="Phobius"/>
    </source>
</evidence>
<reference evidence="2 3" key="1">
    <citation type="submission" date="2024-09" db="EMBL/GenBank/DDBJ databases">
        <authorList>
            <person name="Sun Q."/>
            <person name="Mori K."/>
        </authorList>
    </citation>
    <scope>NUCLEOTIDE SEQUENCE [LARGE SCALE GENOMIC DNA]</scope>
    <source>
        <strain evidence="2 3">ATCC 51272</strain>
    </source>
</reference>
<keyword evidence="3" id="KW-1185">Reference proteome</keyword>
<evidence type="ECO:0000313" key="2">
    <source>
        <dbReference type="EMBL" id="MFB9898735.1"/>
    </source>
</evidence>
<name>A0ABV5ZMY5_9BACT</name>
<dbReference type="Proteomes" id="UP001589688">
    <property type="component" value="Unassembled WGS sequence"/>
</dbReference>
<evidence type="ECO:0000313" key="3">
    <source>
        <dbReference type="Proteomes" id="UP001589688"/>
    </source>
</evidence>
<dbReference type="RefSeq" id="WP_044248799.1">
    <property type="nucleotide sequence ID" value="NZ_JADU01000015.1"/>
</dbReference>
<proteinExistence type="predicted"/>
<keyword evidence="1" id="KW-1133">Transmembrane helix</keyword>
<sequence>MKSGLKNNFKNIHLLTVCTLVLCAICFLSVYSPIRFERERTQREQTVKQRLVRIRTAAEAYKARHGVYADRLDKLVHAGLLPDSLQRIPYAGGKRFALFTTTITGKSGRHIPLMECSAGYADYLQGLDPDAVAALTREASQAGRFAGLKIGDLAAPNNNAGNWE</sequence>
<gene>
    <name evidence="2" type="ORF">ACFFK8_13285</name>
</gene>
<comment type="caution">
    <text evidence="2">The sequence shown here is derived from an EMBL/GenBank/DDBJ whole genome shotgun (WGS) entry which is preliminary data.</text>
</comment>
<feature type="transmembrane region" description="Helical" evidence="1">
    <location>
        <begin position="12"/>
        <end position="34"/>
    </location>
</feature>